<proteinExistence type="inferred from homology"/>
<dbReference type="CDD" id="cd00801">
    <property type="entry name" value="INT_P4_C"/>
    <property type="match status" value="1"/>
</dbReference>
<comment type="caution">
    <text evidence="8">The sequence shown here is derived from an EMBL/GenBank/DDBJ whole genome shotgun (WGS) entry which is preliminary data.</text>
</comment>
<dbReference type="Pfam" id="PF13356">
    <property type="entry name" value="Arm-DNA-bind_3"/>
    <property type="match status" value="1"/>
</dbReference>
<dbReference type="Gene3D" id="1.10.443.10">
    <property type="entry name" value="Intergrase catalytic core"/>
    <property type="match status" value="1"/>
</dbReference>
<dbReference type="GO" id="GO:0015074">
    <property type="term" value="P:DNA integration"/>
    <property type="evidence" value="ECO:0007669"/>
    <property type="project" value="UniProtKB-KW"/>
</dbReference>
<dbReference type="AlphaFoldDB" id="A0A2N7FB75"/>
<evidence type="ECO:0000259" key="7">
    <source>
        <dbReference type="PROSITE" id="PS51900"/>
    </source>
</evidence>
<feature type="domain" description="Tyr recombinase" evidence="6">
    <location>
        <begin position="199"/>
        <end position="399"/>
    </location>
</feature>
<dbReference type="PANTHER" id="PTHR30629">
    <property type="entry name" value="PROPHAGE INTEGRASE"/>
    <property type="match status" value="1"/>
</dbReference>
<dbReference type="InterPro" id="IPR010998">
    <property type="entry name" value="Integrase_recombinase_N"/>
</dbReference>
<keyword evidence="2" id="KW-0229">DNA integration</keyword>
<sequence length="412" mass="47277">MQDSELKKLQKLGKPVKKSLGRGLYFRVSAEGTGFWILRYSINKTRKEFTLGRYGSRADEISLKDARDKAAETRVKINQGIDPLAEKKRLNRKTYITVNNIAEKWLSICERELKNPQIPRRVYEKEIAPMIGDLSIKKVEPLDILAIVDKISQSGRPSIANDALAYCKQIFNRAIKEGAIKFNPAGALSIRDAGGSEKSRSRSLSFKELEITLNAMRENHHVFNRDNYLAFCLLVTLGIRKGELIAAKWSEFNFETKTWHLPEERTKTGKAISIPLPEEVLPWFRELSIKANGSEYLFPSRRFSKRRGYISDDTLNHALAKLFGNQGYIKKSKRELHNILGNKGIDHFVIHDLRRTCRSLLAELRVLPHIAEKCLNHKLKGVESVYDHYDYFDERKLALSKLAKVLIPMTHD</sequence>
<dbReference type="PROSITE" id="PS51898">
    <property type="entry name" value="TYR_RECOMBINASE"/>
    <property type="match status" value="1"/>
</dbReference>
<dbReference type="Pfam" id="PF22022">
    <property type="entry name" value="Phage_int_M"/>
    <property type="match status" value="1"/>
</dbReference>
<gene>
    <name evidence="8" type="ORF">BCU17_19685</name>
</gene>
<dbReference type="InterPro" id="IPR038488">
    <property type="entry name" value="Integrase_DNA-bd_sf"/>
</dbReference>
<dbReference type="Gene3D" id="1.10.150.130">
    <property type="match status" value="1"/>
</dbReference>
<dbReference type="Pfam" id="PF00589">
    <property type="entry name" value="Phage_integrase"/>
    <property type="match status" value="1"/>
</dbReference>
<keyword evidence="4" id="KW-0233">DNA recombination</keyword>
<dbReference type="InterPro" id="IPR050808">
    <property type="entry name" value="Phage_Integrase"/>
</dbReference>
<reference evidence="9" key="1">
    <citation type="submission" date="2016-07" db="EMBL/GenBank/DDBJ databases">
        <title>Nontailed viruses are major unrecognized killers of bacteria in the ocean.</title>
        <authorList>
            <person name="Kauffman K."/>
            <person name="Hussain F."/>
            <person name="Yang J."/>
            <person name="Arevalo P."/>
            <person name="Brown J."/>
            <person name="Cutler M."/>
            <person name="Kelly L."/>
            <person name="Polz M.F."/>
        </authorList>
    </citation>
    <scope>NUCLEOTIDE SEQUENCE [LARGE SCALE GENOMIC DNA]</scope>
    <source>
        <strain evidence="9">10N.261.55.E11</strain>
    </source>
</reference>
<dbReference type="SUPFAM" id="SSF56349">
    <property type="entry name" value="DNA breaking-rejoining enzymes"/>
    <property type="match status" value="1"/>
</dbReference>
<dbReference type="InterPro" id="IPR013762">
    <property type="entry name" value="Integrase-like_cat_sf"/>
</dbReference>
<dbReference type="InterPro" id="IPR025166">
    <property type="entry name" value="Integrase_DNA_bind_dom"/>
</dbReference>
<dbReference type="PROSITE" id="PS51900">
    <property type="entry name" value="CB"/>
    <property type="match status" value="1"/>
</dbReference>
<evidence type="ECO:0000256" key="1">
    <source>
        <dbReference type="ARBA" id="ARBA00008857"/>
    </source>
</evidence>
<comment type="similarity">
    <text evidence="1">Belongs to the 'phage' integrase family.</text>
</comment>
<dbReference type="GO" id="GO:0003677">
    <property type="term" value="F:DNA binding"/>
    <property type="evidence" value="ECO:0007669"/>
    <property type="project" value="UniProtKB-UniRule"/>
</dbReference>
<organism evidence="8 9">
    <name type="scientific">Vibrio splendidus</name>
    <dbReference type="NCBI Taxonomy" id="29497"/>
    <lineage>
        <taxon>Bacteria</taxon>
        <taxon>Pseudomonadati</taxon>
        <taxon>Pseudomonadota</taxon>
        <taxon>Gammaproteobacteria</taxon>
        <taxon>Vibrionales</taxon>
        <taxon>Vibrionaceae</taxon>
        <taxon>Vibrio</taxon>
    </lineage>
</organism>
<dbReference type="PANTHER" id="PTHR30629:SF2">
    <property type="entry name" value="PROPHAGE INTEGRASE INTS-RELATED"/>
    <property type="match status" value="1"/>
</dbReference>
<dbReference type="InterPro" id="IPR011010">
    <property type="entry name" value="DNA_brk_join_enz"/>
</dbReference>
<evidence type="ECO:0000256" key="3">
    <source>
        <dbReference type="ARBA" id="ARBA00023125"/>
    </source>
</evidence>
<protein>
    <submittedName>
        <fullName evidence="8">Integrase</fullName>
    </submittedName>
</protein>
<evidence type="ECO:0000313" key="8">
    <source>
        <dbReference type="EMBL" id="PMJ65707.1"/>
    </source>
</evidence>
<dbReference type="RefSeq" id="WP_102516506.1">
    <property type="nucleotide sequence ID" value="NZ_CAWNSM010000025.1"/>
</dbReference>
<evidence type="ECO:0000313" key="9">
    <source>
        <dbReference type="Proteomes" id="UP000235330"/>
    </source>
</evidence>
<dbReference type="EMBL" id="MCWU01000025">
    <property type="protein sequence ID" value="PMJ65707.1"/>
    <property type="molecule type" value="Genomic_DNA"/>
</dbReference>
<evidence type="ECO:0000256" key="5">
    <source>
        <dbReference type="PROSITE-ProRule" id="PRU01248"/>
    </source>
</evidence>
<evidence type="ECO:0000256" key="2">
    <source>
        <dbReference type="ARBA" id="ARBA00022908"/>
    </source>
</evidence>
<dbReference type="GO" id="GO:0006310">
    <property type="term" value="P:DNA recombination"/>
    <property type="evidence" value="ECO:0007669"/>
    <property type="project" value="UniProtKB-KW"/>
</dbReference>
<evidence type="ECO:0000259" key="6">
    <source>
        <dbReference type="PROSITE" id="PS51898"/>
    </source>
</evidence>
<dbReference type="Proteomes" id="UP000235330">
    <property type="component" value="Unassembled WGS sequence"/>
</dbReference>
<accession>A0A2N7FB75</accession>
<dbReference type="InterPro" id="IPR044068">
    <property type="entry name" value="CB"/>
</dbReference>
<evidence type="ECO:0000256" key="4">
    <source>
        <dbReference type="ARBA" id="ARBA00023172"/>
    </source>
</evidence>
<dbReference type="InterPro" id="IPR053876">
    <property type="entry name" value="Phage_int_M"/>
</dbReference>
<keyword evidence="3 5" id="KW-0238">DNA-binding</keyword>
<dbReference type="Gene3D" id="3.30.160.390">
    <property type="entry name" value="Integrase, DNA-binding domain"/>
    <property type="match status" value="1"/>
</dbReference>
<dbReference type="InterPro" id="IPR002104">
    <property type="entry name" value="Integrase_catalytic"/>
</dbReference>
<feature type="domain" description="Core-binding (CB)" evidence="7">
    <location>
        <begin position="96"/>
        <end position="175"/>
    </location>
</feature>
<name>A0A2N7FB75_VIBSP</name>